<proteinExistence type="predicted"/>
<evidence type="ECO:0000256" key="3">
    <source>
        <dbReference type="ARBA" id="ARBA00022692"/>
    </source>
</evidence>
<evidence type="ECO:0000256" key="1">
    <source>
        <dbReference type="ARBA" id="ARBA00004127"/>
    </source>
</evidence>
<feature type="transmembrane region" description="Helical" evidence="7">
    <location>
        <begin position="151"/>
        <end position="174"/>
    </location>
</feature>
<evidence type="ECO:0000256" key="4">
    <source>
        <dbReference type="ARBA" id="ARBA00022989"/>
    </source>
</evidence>
<feature type="transmembrane region" description="Helical" evidence="7">
    <location>
        <begin position="186"/>
        <end position="209"/>
    </location>
</feature>
<dbReference type="RefSeq" id="XP_038778170.1">
    <property type="nucleotide sequence ID" value="XM_038922242.1"/>
</dbReference>
<dbReference type="GO" id="GO:0000139">
    <property type="term" value="C:Golgi membrane"/>
    <property type="evidence" value="ECO:0007669"/>
    <property type="project" value="UniProtKB-SubCell"/>
</dbReference>
<accession>A0A875S2N5</accession>
<dbReference type="PANTHER" id="PTHR16133">
    <property type="entry name" value="SOLUTE CARRIER FAMILY 39 ZINC TRANSPORTER , MEMBER 9-RELATED"/>
    <property type="match status" value="1"/>
</dbReference>
<sequence>MDVTGVLVSAAQVLIIPEGISHSPDDSPIGLYLLAGFITLFTIDRFSDIAKISKYSTIETDTLDFDRDFTPPPSPADLTCLGSNSIIISPSTLLKSIFHGDWNDLKTPIKNGFLSAFHNTDTLGLLIHCLTDGIALASSLMASSESSSFQSIFIVLAIFLHKLPTAFALVSILLENNLPKLHVVCHLIAFSLAAPIGAIITYLIIVTFVNQSLQGLSGLLLTFSGGSFLYVGFHALQNISASKGQASSTKSDLIDYTVCIAGMLLPVLVACIPDE</sequence>
<dbReference type="GO" id="GO:0046873">
    <property type="term" value="F:metal ion transmembrane transporter activity"/>
    <property type="evidence" value="ECO:0007669"/>
    <property type="project" value="InterPro"/>
</dbReference>
<feature type="transmembrane region" description="Helical" evidence="7">
    <location>
        <begin position="216"/>
        <end position="233"/>
    </location>
</feature>
<evidence type="ECO:0000256" key="5">
    <source>
        <dbReference type="ARBA" id="ARBA00023034"/>
    </source>
</evidence>
<evidence type="ECO:0000256" key="7">
    <source>
        <dbReference type="SAM" id="Phobius"/>
    </source>
</evidence>
<feature type="transmembrane region" description="Helical" evidence="7">
    <location>
        <begin position="253"/>
        <end position="272"/>
    </location>
</feature>
<keyword evidence="3 7" id="KW-0812">Transmembrane</keyword>
<dbReference type="Pfam" id="PF02535">
    <property type="entry name" value="Zip"/>
    <property type="match status" value="1"/>
</dbReference>
<comment type="subcellular location">
    <subcellularLocation>
        <location evidence="1">Endomembrane system</location>
        <topology evidence="1">Multi-pass membrane protein</topology>
    </subcellularLocation>
    <subcellularLocation>
        <location evidence="2">Golgi apparatus membrane</location>
    </subcellularLocation>
</comment>
<evidence type="ECO:0000256" key="2">
    <source>
        <dbReference type="ARBA" id="ARBA00004394"/>
    </source>
</evidence>
<evidence type="ECO:0008006" key="10">
    <source>
        <dbReference type="Google" id="ProtNLM"/>
    </source>
</evidence>
<dbReference type="PANTHER" id="PTHR16133:SF0">
    <property type="entry name" value="ZINC_IRON REGULATED TRANSPORTER-RELATED PROTEIN 102B, ISOFORM E"/>
    <property type="match status" value="1"/>
</dbReference>
<feature type="transmembrane region" description="Helical" evidence="7">
    <location>
        <begin position="29"/>
        <end position="46"/>
    </location>
</feature>
<evidence type="ECO:0000313" key="9">
    <source>
        <dbReference type="Proteomes" id="UP000662931"/>
    </source>
</evidence>
<evidence type="ECO:0000313" key="8">
    <source>
        <dbReference type="EMBL" id="QPG74605.1"/>
    </source>
</evidence>
<gene>
    <name evidence="8" type="ORF">FOA43_001937</name>
</gene>
<dbReference type="InterPro" id="IPR003689">
    <property type="entry name" value="ZIP"/>
</dbReference>
<reference evidence="8" key="1">
    <citation type="submission" date="2020-10" db="EMBL/GenBank/DDBJ databases">
        <authorList>
            <person name="Roach M.J.R."/>
        </authorList>
    </citation>
    <scope>NUCLEOTIDE SEQUENCE</scope>
    <source>
        <strain evidence="8">CBS 1945</strain>
    </source>
</reference>
<dbReference type="InterPro" id="IPR045891">
    <property type="entry name" value="ZIP9"/>
</dbReference>
<name>A0A875S2N5_EENNA</name>
<dbReference type="AlphaFoldDB" id="A0A875S2N5"/>
<dbReference type="OrthoDB" id="19859at2759"/>
<protein>
    <recommendedName>
        <fullName evidence="10">Zinc/iron permease</fullName>
    </recommendedName>
</protein>
<keyword evidence="6 7" id="KW-0472">Membrane</keyword>
<dbReference type="Proteomes" id="UP000662931">
    <property type="component" value="Chromosome 1"/>
</dbReference>
<dbReference type="GeneID" id="62195338"/>
<dbReference type="GO" id="GO:0006829">
    <property type="term" value="P:zinc ion transport"/>
    <property type="evidence" value="ECO:0007669"/>
    <property type="project" value="InterPro"/>
</dbReference>
<evidence type="ECO:0000256" key="6">
    <source>
        <dbReference type="ARBA" id="ARBA00023136"/>
    </source>
</evidence>
<dbReference type="KEGG" id="bnn:FOA43_001937"/>
<keyword evidence="9" id="KW-1185">Reference proteome</keyword>
<keyword evidence="5" id="KW-0333">Golgi apparatus</keyword>
<keyword evidence="4 7" id="KW-1133">Transmembrane helix</keyword>
<organism evidence="8 9">
    <name type="scientific">Eeniella nana</name>
    <name type="common">Yeast</name>
    <name type="synonym">Brettanomyces nanus</name>
    <dbReference type="NCBI Taxonomy" id="13502"/>
    <lineage>
        <taxon>Eukaryota</taxon>
        <taxon>Fungi</taxon>
        <taxon>Dikarya</taxon>
        <taxon>Ascomycota</taxon>
        <taxon>Saccharomycotina</taxon>
        <taxon>Pichiomycetes</taxon>
        <taxon>Pichiales</taxon>
        <taxon>Pichiaceae</taxon>
        <taxon>Brettanomyces</taxon>
    </lineage>
</organism>
<dbReference type="EMBL" id="CP064812">
    <property type="protein sequence ID" value="QPG74605.1"/>
    <property type="molecule type" value="Genomic_DNA"/>
</dbReference>